<accession>A0A835YAR4</accession>
<dbReference type="Pfam" id="PF13911">
    <property type="entry name" value="AhpC-TSA_2"/>
    <property type="match status" value="1"/>
</dbReference>
<sequence length="180" mass="19996">MASSIIELAPVQVERADHTPLELPTAWGPDQVAVLVARAWAPRLAEEGAEYYFVSCGNTGDLPRWLEYTGIPPDRAVLDQANAVYDAMRTRRGVARTFVHPYMWLVLPFKLGARGTLGSLGRAMRAWSAKTPEKSLHNFLQGGTFVFRGPRLVWSHRCATPGDDPKLDQVVDAVRAAKRR</sequence>
<dbReference type="Proteomes" id="UP000612055">
    <property type="component" value="Unassembled WGS sequence"/>
</dbReference>
<organism evidence="1 2">
    <name type="scientific">Edaphochlamys debaryana</name>
    <dbReference type="NCBI Taxonomy" id="47281"/>
    <lineage>
        <taxon>Eukaryota</taxon>
        <taxon>Viridiplantae</taxon>
        <taxon>Chlorophyta</taxon>
        <taxon>core chlorophytes</taxon>
        <taxon>Chlorophyceae</taxon>
        <taxon>CS clade</taxon>
        <taxon>Chlamydomonadales</taxon>
        <taxon>Chlamydomonadales incertae sedis</taxon>
        <taxon>Edaphochlamys</taxon>
    </lineage>
</organism>
<reference evidence="1" key="1">
    <citation type="journal article" date="2020" name="bioRxiv">
        <title>Comparative genomics of Chlamydomonas.</title>
        <authorList>
            <person name="Craig R.J."/>
            <person name="Hasan A.R."/>
            <person name="Ness R.W."/>
            <person name="Keightley P.D."/>
        </authorList>
    </citation>
    <scope>NUCLEOTIDE SEQUENCE</scope>
    <source>
        <strain evidence="1">CCAP 11/70</strain>
    </source>
</reference>
<comment type="caution">
    <text evidence="1">The sequence shown here is derived from an EMBL/GenBank/DDBJ whole genome shotgun (WGS) entry which is preliminary data.</text>
</comment>
<evidence type="ECO:0000313" key="2">
    <source>
        <dbReference type="Proteomes" id="UP000612055"/>
    </source>
</evidence>
<evidence type="ECO:0000313" key="1">
    <source>
        <dbReference type="EMBL" id="KAG2499500.1"/>
    </source>
</evidence>
<protein>
    <submittedName>
        <fullName evidence="1">Uncharacterized protein</fullName>
    </submittedName>
</protein>
<dbReference type="InterPro" id="IPR032801">
    <property type="entry name" value="PXL2A/B/C"/>
</dbReference>
<dbReference type="OrthoDB" id="40334at2759"/>
<proteinExistence type="predicted"/>
<keyword evidence="2" id="KW-1185">Reference proteome</keyword>
<name>A0A835YAR4_9CHLO</name>
<dbReference type="AlphaFoldDB" id="A0A835YAR4"/>
<dbReference type="EMBL" id="JAEHOE010000006">
    <property type="protein sequence ID" value="KAG2499500.1"/>
    <property type="molecule type" value="Genomic_DNA"/>
</dbReference>
<gene>
    <name evidence="1" type="ORF">HYH03_002447</name>
</gene>